<proteinExistence type="predicted"/>
<evidence type="ECO:0000313" key="1">
    <source>
        <dbReference type="EMBL" id="VDG27706.1"/>
    </source>
</evidence>
<gene>
    <name evidence="1" type="ORF">MUDAN_MDHGFNIF_02538</name>
</gene>
<dbReference type="AlphaFoldDB" id="A0A660DWG8"/>
<reference evidence="1 2" key="1">
    <citation type="submission" date="2018-11" db="EMBL/GenBank/DDBJ databases">
        <authorList>
            <person name="Wuyts S."/>
        </authorList>
    </citation>
    <scope>NUCLEOTIDE SEQUENCE [LARGE SCALE GENOMIC DNA]</scope>
    <source>
        <strain evidence="1">Lactobacillus mudanjiangensis AMBF249</strain>
    </source>
</reference>
<protein>
    <submittedName>
        <fullName evidence="1">CsbD family protein [Lactobacillus sp.]</fullName>
    </submittedName>
</protein>
<dbReference type="OrthoDB" id="2297906at2"/>
<accession>A0A660DWG8</accession>
<dbReference type="Proteomes" id="UP000289996">
    <property type="component" value="Unassembled WGS sequence"/>
</dbReference>
<sequence>MKKIILGLTAIVVGAGGLWLWRNKERLEDEAHRRGLDDQLRGKAMQFKGDLTDDTKAKIKGDLLSGRGDIKSKLMAAKDELSE</sequence>
<dbReference type="RefSeq" id="WP_130845294.1">
    <property type="nucleotide sequence ID" value="NZ_BJDY01000004.1"/>
</dbReference>
<keyword evidence="2" id="KW-1185">Reference proteome</keyword>
<dbReference type="InterPro" id="IPR036629">
    <property type="entry name" value="YjbJ_sf"/>
</dbReference>
<evidence type="ECO:0000313" key="2">
    <source>
        <dbReference type="Proteomes" id="UP000289996"/>
    </source>
</evidence>
<organism evidence="1 2">
    <name type="scientific">Lactiplantibacillus mudanjiangensis</name>
    <dbReference type="NCBI Taxonomy" id="1296538"/>
    <lineage>
        <taxon>Bacteria</taxon>
        <taxon>Bacillati</taxon>
        <taxon>Bacillota</taxon>
        <taxon>Bacilli</taxon>
        <taxon>Lactobacillales</taxon>
        <taxon>Lactobacillaceae</taxon>
        <taxon>Lactiplantibacillus</taxon>
    </lineage>
</organism>
<dbReference type="SUPFAM" id="SSF69047">
    <property type="entry name" value="Hypothetical protein YjbJ"/>
    <property type="match status" value="1"/>
</dbReference>
<name>A0A660DWG8_9LACO</name>
<dbReference type="EMBL" id="UYIG01000046">
    <property type="protein sequence ID" value="VDG27706.1"/>
    <property type="molecule type" value="Genomic_DNA"/>
</dbReference>